<dbReference type="Proteomes" id="UP000793456">
    <property type="component" value="Chromosome V"/>
</dbReference>
<protein>
    <submittedName>
        <fullName evidence="1">Uncharacterized protein</fullName>
    </submittedName>
</protein>
<proteinExistence type="predicted"/>
<evidence type="ECO:0000313" key="2">
    <source>
        <dbReference type="Proteomes" id="UP000793456"/>
    </source>
</evidence>
<name>A0ACD3RIE8_LARCR</name>
<keyword evidence="2" id="KW-1185">Reference proteome</keyword>
<sequence>MDKDAAFSLTQVQLEEDKQQIRELMEKTNQDLVSVTKALLKTSGDFSAALDLLSDPSSFSGPLWKRCDDSLLCSADPAVRQQLQEEFGEEEVAKRILFLEVEG</sequence>
<evidence type="ECO:0000313" key="1">
    <source>
        <dbReference type="EMBL" id="TMS19259.1"/>
    </source>
</evidence>
<organism evidence="1 2">
    <name type="scientific">Larimichthys crocea</name>
    <name type="common">Large yellow croaker</name>
    <name type="synonym">Pseudosciaena crocea</name>
    <dbReference type="NCBI Taxonomy" id="215358"/>
    <lineage>
        <taxon>Eukaryota</taxon>
        <taxon>Metazoa</taxon>
        <taxon>Chordata</taxon>
        <taxon>Craniata</taxon>
        <taxon>Vertebrata</taxon>
        <taxon>Euteleostomi</taxon>
        <taxon>Actinopterygii</taxon>
        <taxon>Neopterygii</taxon>
        <taxon>Teleostei</taxon>
        <taxon>Neoteleostei</taxon>
        <taxon>Acanthomorphata</taxon>
        <taxon>Eupercaria</taxon>
        <taxon>Sciaenidae</taxon>
        <taxon>Larimichthys</taxon>
    </lineage>
</organism>
<comment type="caution">
    <text evidence="1">The sequence shown here is derived from an EMBL/GenBank/DDBJ whole genome shotgun (WGS) entry which is preliminary data.</text>
</comment>
<accession>A0ACD3RIE8</accession>
<dbReference type="EMBL" id="CM011678">
    <property type="protein sequence ID" value="TMS19259.1"/>
    <property type="molecule type" value="Genomic_DNA"/>
</dbReference>
<reference evidence="1" key="1">
    <citation type="submission" date="2018-11" db="EMBL/GenBank/DDBJ databases">
        <title>The sequence and de novo assembly of Larimichthys crocea genome using PacBio and Hi-C technologies.</title>
        <authorList>
            <person name="Xu P."/>
            <person name="Chen B."/>
            <person name="Zhou Z."/>
            <person name="Ke Q."/>
            <person name="Wu Y."/>
            <person name="Bai H."/>
            <person name="Pu F."/>
        </authorList>
    </citation>
    <scope>NUCLEOTIDE SEQUENCE</scope>
    <source>
        <tissue evidence="1">Muscle</tissue>
    </source>
</reference>
<gene>
    <name evidence="1" type="ORF">E3U43_003580</name>
</gene>